<keyword evidence="3" id="KW-1003">Cell membrane</keyword>
<evidence type="ECO:0000256" key="7">
    <source>
        <dbReference type="RuleBase" id="RU363032"/>
    </source>
</evidence>
<keyword evidence="2 7" id="KW-0813">Transport</keyword>
<protein>
    <submittedName>
        <fullName evidence="8">Uncharacterized protein</fullName>
    </submittedName>
</protein>
<evidence type="ECO:0000256" key="6">
    <source>
        <dbReference type="ARBA" id="ARBA00023136"/>
    </source>
</evidence>
<keyword evidence="6 7" id="KW-0472">Membrane</keyword>
<dbReference type="CDD" id="cd06261">
    <property type="entry name" value="TM_PBP2"/>
    <property type="match status" value="1"/>
</dbReference>
<dbReference type="OrthoDB" id="9805855at2"/>
<dbReference type="RefSeq" id="WP_104505971.1">
    <property type="nucleotide sequence ID" value="NZ_JACIGC010000049.1"/>
</dbReference>
<sequence length="322" mass="34228">MTIEDETSHKAPSRIEGALSRVGAALVVLWLSVTLTFIALQVAPGDPLQAIFGPGVTPSPEAIASMRKQFGLDHPVSIRYLAYLVGILHGDLGLSYTTKQPVSQLVLGQAGSSLMLTGASLTLAWLLAVASVVLTTRRRWRTEAAGRSLEIIAASLPDFWLGLILITIFAFTLHWFPSAGGDGLQALVLPALALAIPLAGWLAQVMRQSFADALDQPFALTARARGVGEWRIRLRHALPHAVLPGLALSSWAVGWLIGGSVAIEQIFARKGIGTLLLAAVSKRDYPVIMGSVFLIAAVYVAVNLATDAIHVAIDPREPETAS</sequence>
<dbReference type="PANTHER" id="PTHR43163">
    <property type="entry name" value="DIPEPTIDE TRANSPORT SYSTEM PERMEASE PROTEIN DPPB-RELATED"/>
    <property type="match status" value="1"/>
</dbReference>
<comment type="caution">
    <text evidence="8">The sequence shown here is derived from an EMBL/GenBank/DDBJ whole genome shotgun (WGS) entry which is preliminary data.</text>
</comment>
<comment type="subcellular location">
    <subcellularLocation>
        <location evidence="1 7">Cell membrane</location>
        <topology evidence="1 7">Multi-pass membrane protein</topology>
    </subcellularLocation>
</comment>
<evidence type="ECO:0000256" key="4">
    <source>
        <dbReference type="ARBA" id="ARBA00022692"/>
    </source>
</evidence>
<keyword evidence="9" id="KW-1185">Reference proteome</keyword>
<dbReference type="EMBL" id="NHSJ01000012">
    <property type="protein sequence ID" value="PPQ33834.1"/>
    <property type="molecule type" value="Genomic_DNA"/>
</dbReference>
<dbReference type="AlphaFoldDB" id="A0A2S6NGW3"/>
<dbReference type="InterPro" id="IPR000515">
    <property type="entry name" value="MetI-like"/>
</dbReference>
<dbReference type="PANTHER" id="PTHR43163:SF6">
    <property type="entry name" value="DIPEPTIDE TRANSPORT SYSTEM PERMEASE PROTEIN DPPB-RELATED"/>
    <property type="match status" value="1"/>
</dbReference>
<dbReference type="GO" id="GO:0071916">
    <property type="term" value="F:dipeptide transmembrane transporter activity"/>
    <property type="evidence" value="ECO:0007669"/>
    <property type="project" value="TreeGrafter"/>
</dbReference>
<dbReference type="InterPro" id="IPR045621">
    <property type="entry name" value="BPD_transp_1_N"/>
</dbReference>
<feature type="transmembrane region" description="Helical" evidence="7">
    <location>
        <begin position="241"/>
        <end position="267"/>
    </location>
</feature>
<organism evidence="8 9">
    <name type="scientific">Rhodoblastus sphagnicola</name>
    <dbReference type="NCBI Taxonomy" id="333368"/>
    <lineage>
        <taxon>Bacteria</taxon>
        <taxon>Pseudomonadati</taxon>
        <taxon>Pseudomonadota</taxon>
        <taxon>Alphaproteobacteria</taxon>
        <taxon>Hyphomicrobiales</taxon>
        <taxon>Rhodoblastaceae</taxon>
        <taxon>Rhodoblastus</taxon>
    </lineage>
</organism>
<dbReference type="InterPro" id="IPR035906">
    <property type="entry name" value="MetI-like_sf"/>
</dbReference>
<keyword evidence="4 7" id="KW-0812">Transmembrane</keyword>
<dbReference type="Pfam" id="PF00528">
    <property type="entry name" value="BPD_transp_1"/>
    <property type="match status" value="1"/>
</dbReference>
<evidence type="ECO:0000256" key="1">
    <source>
        <dbReference type="ARBA" id="ARBA00004651"/>
    </source>
</evidence>
<feature type="transmembrane region" description="Helical" evidence="7">
    <location>
        <begin position="114"/>
        <end position="135"/>
    </location>
</feature>
<dbReference type="SUPFAM" id="SSF161098">
    <property type="entry name" value="MetI-like"/>
    <property type="match status" value="1"/>
</dbReference>
<evidence type="ECO:0000256" key="5">
    <source>
        <dbReference type="ARBA" id="ARBA00022989"/>
    </source>
</evidence>
<feature type="transmembrane region" description="Helical" evidence="7">
    <location>
        <begin position="22"/>
        <end position="43"/>
    </location>
</feature>
<name>A0A2S6NGW3_9HYPH</name>
<reference evidence="8 9" key="1">
    <citation type="journal article" date="2018" name="Arch. Microbiol.">
        <title>New insights into the metabolic potential of the phototrophic purple bacterium Rhodopila globiformis DSM 161(T) from its draft genome sequence and evidence for a vanadium-dependent nitrogenase.</title>
        <authorList>
            <person name="Imhoff J.F."/>
            <person name="Rahn T."/>
            <person name="Kunzel S."/>
            <person name="Neulinger S.C."/>
        </authorList>
    </citation>
    <scope>NUCLEOTIDE SEQUENCE [LARGE SCALE GENOMIC DNA]</scope>
    <source>
        <strain evidence="8 9">DSM 16996</strain>
    </source>
</reference>
<keyword evidence="5 7" id="KW-1133">Transmembrane helix</keyword>
<evidence type="ECO:0000313" key="9">
    <source>
        <dbReference type="Proteomes" id="UP000239089"/>
    </source>
</evidence>
<proteinExistence type="inferred from homology"/>
<dbReference type="GO" id="GO:0005886">
    <property type="term" value="C:plasma membrane"/>
    <property type="evidence" value="ECO:0007669"/>
    <property type="project" value="UniProtKB-SubCell"/>
</dbReference>
<accession>A0A2S6NGW3</accession>
<gene>
    <name evidence="8" type="ORF">CCR94_00680</name>
</gene>
<feature type="transmembrane region" description="Helical" evidence="7">
    <location>
        <begin position="156"/>
        <end position="177"/>
    </location>
</feature>
<evidence type="ECO:0000256" key="3">
    <source>
        <dbReference type="ARBA" id="ARBA00022475"/>
    </source>
</evidence>
<feature type="transmembrane region" description="Helical" evidence="7">
    <location>
        <begin position="183"/>
        <end position="203"/>
    </location>
</feature>
<feature type="transmembrane region" description="Helical" evidence="7">
    <location>
        <begin position="287"/>
        <end position="306"/>
    </location>
</feature>
<dbReference type="PROSITE" id="PS50928">
    <property type="entry name" value="ABC_TM1"/>
    <property type="match status" value="1"/>
</dbReference>
<evidence type="ECO:0000313" key="8">
    <source>
        <dbReference type="EMBL" id="PPQ33834.1"/>
    </source>
</evidence>
<dbReference type="Pfam" id="PF19300">
    <property type="entry name" value="BPD_transp_1_N"/>
    <property type="match status" value="1"/>
</dbReference>
<dbReference type="Proteomes" id="UP000239089">
    <property type="component" value="Unassembled WGS sequence"/>
</dbReference>
<dbReference type="Gene3D" id="1.10.3720.10">
    <property type="entry name" value="MetI-like"/>
    <property type="match status" value="1"/>
</dbReference>
<evidence type="ECO:0000256" key="2">
    <source>
        <dbReference type="ARBA" id="ARBA00022448"/>
    </source>
</evidence>
<comment type="similarity">
    <text evidence="7">Belongs to the binding-protein-dependent transport system permease family.</text>
</comment>